<organism evidence="2 3">
    <name type="scientific">Paenibacillus xylanivorans</name>
    <dbReference type="NCBI Taxonomy" id="1705561"/>
    <lineage>
        <taxon>Bacteria</taxon>
        <taxon>Bacillati</taxon>
        <taxon>Bacillota</taxon>
        <taxon>Bacilli</taxon>
        <taxon>Bacillales</taxon>
        <taxon>Paenibacillaceae</taxon>
        <taxon>Paenibacillus</taxon>
    </lineage>
</organism>
<feature type="chain" id="PRO_5005860447" description="Copper amine oxidase-like N-terminal domain-containing protein" evidence="1">
    <location>
        <begin position="25"/>
        <end position="281"/>
    </location>
</feature>
<keyword evidence="1" id="KW-0732">Signal</keyword>
<name>A0A0N0UGZ5_9BACL</name>
<dbReference type="RefSeq" id="WP_053783350.1">
    <property type="nucleotide sequence ID" value="NZ_LITU01000078.1"/>
</dbReference>
<accession>A0A0N0UGZ5</accession>
<keyword evidence="3" id="KW-1185">Reference proteome</keyword>
<feature type="signal peptide" evidence="1">
    <location>
        <begin position="1"/>
        <end position="24"/>
    </location>
</feature>
<dbReference type="AlphaFoldDB" id="A0A0N0UGZ5"/>
<dbReference type="Proteomes" id="UP000037688">
    <property type="component" value="Unassembled WGS sequence"/>
</dbReference>
<evidence type="ECO:0000313" key="2">
    <source>
        <dbReference type="EMBL" id="KOY13665.1"/>
    </source>
</evidence>
<dbReference type="EMBL" id="LITU01000078">
    <property type="protein sequence ID" value="KOY13665.1"/>
    <property type="molecule type" value="Genomic_DNA"/>
</dbReference>
<protein>
    <recommendedName>
        <fullName evidence="4">Copper amine oxidase-like N-terminal domain-containing protein</fullName>
    </recommendedName>
</protein>
<evidence type="ECO:0008006" key="4">
    <source>
        <dbReference type="Google" id="ProtNLM"/>
    </source>
</evidence>
<evidence type="ECO:0000313" key="3">
    <source>
        <dbReference type="Proteomes" id="UP000037688"/>
    </source>
</evidence>
<comment type="caution">
    <text evidence="2">The sequence shown here is derived from an EMBL/GenBank/DDBJ whole genome shotgun (WGS) entry which is preliminary data.</text>
</comment>
<evidence type="ECO:0000256" key="1">
    <source>
        <dbReference type="SAM" id="SignalP"/>
    </source>
</evidence>
<dbReference type="PATRIC" id="fig|1705561.3.peg.5215"/>
<dbReference type="OrthoDB" id="2696313at2"/>
<reference evidence="2 3" key="1">
    <citation type="submission" date="2015-08" db="EMBL/GenBank/DDBJ databases">
        <title>Draft genome sequence of cellulolytic and xylanolytic Paenibacillus sp. A59, isolated from a decaying forest soil from Patagonia, Argentina.</title>
        <authorList>
            <person name="Ghio S."/>
            <person name="Caceres A.M."/>
            <person name="Talia P."/>
            <person name="Grasso D."/>
            <person name="Campos E."/>
        </authorList>
    </citation>
    <scope>NUCLEOTIDE SEQUENCE [LARGE SCALE GENOMIC DNA]</scope>
    <source>
        <strain evidence="2 3">A59</strain>
    </source>
</reference>
<proteinExistence type="predicted"/>
<gene>
    <name evidence="2" type="ORF">AMS66_24890</name>
</gene>
<sequence length="281" mass="31074">MKTWTGILLMIILAVATISTTSSARTMNESQKQLNIDDQSSQTSAVVASNIETMNEAAFTTKESIPVKGEYVSVAPENENVRLYPMKVEGSGYIYNGMVLEVNGKKREFSKWQGEGGSYKPEVHELDLNGDGKKEVVVLFTAGHGTGIYLGEAHIIDPDTLEEMKMQSLDEIVKQHVNSKVSVTPDQVTINITVDGVHAEPSLMEEDTSEGVYNEELKFGGVVYYSVENGKLLVSASGAYGMGLYDGDLNFAYDNKDGEWQAVELEYSSEEYEDEYYESFD</sequence>